<sequence>MLLDKVTSGDHVCWIVDDETVRLDTLADVVRAGLRESERIVYCGDEPETVLAAIEHRGVRTAVALASGSLRASTTESFCLDATGAFDPAVAMGFLRQERDRARHDGCRGLRLIVDMSWACRPVPGAELLPGFEAGLNALFAEGYLLGICAYDRRLFDPLSLRRHTGTHAGAAGTGMPFDPASALRMRLTRNPYGLRLAGEADIFNRQALMSVIEHLVDGHPGDGTVAEVDVSGLRFADTAAGRILSHAVERSAGRLRLVGTSPTLSRLLDFHGDRGALARQGGRHLLGLDGDRLDVHGGRLGFHSDRLDFQGAQGAHAPDTDAETDSA</sequence>
<feature type="domain" description="STAS" evidence="1">
    <location>
        <begin position="195"/>
        <end position="273"/>
    </location>
</feature>
<evidence type="ECO:0000313" key="3">
    <source>
        <dbReference type="Proteomes" id="UP000182486"/>
    </source>
</evidence>
<name>A0A1K0GXE0_9ACTN</name>
<comment type="caution">
    <text evidence="2">The sequence shown here is derived from an EMBL/GenBank/DDBJ whole genome shotgun (WGS) entry which is preliminary data.</text>
</comment>
<organism evidence="2 3">
    <name type="scientific">Couchioplanes caeruleus subsp. caeruleus</name>
    <dbReference type="NCBI Taxonomy" id="56427"/>
    <lineage>
        <taxon>Bacteria</taxon>
        <taxon>Bacillati</taxon>
        <taxon>Actinomycetota</taxon>
        <taxon>Actinomycetes</taxon>
        <taxon>Micromonosporales</taxon>
        <taxon>Micromonosporaceae</taxon>
        <taxon>Couchioplanes</taxon>
    </lineage>
</organism>
<evidence type="ECO:0000259" key="1">
    <source>
        <dbReference type="PROSITE" id="PS50801"/>
    </source>
</evidence>
<reference evidence="2 3" key="1">
    <citation type="submission" date="2016-09" db="EMBL/GenBank/DDBJ databases">
        <title>Couchioplanes caeruleus draft genome sequence.</title>
        <authorList>
            <person name="Sheehan J."/>
            <person name="Caffrey P."/>
        </authorList>
    </citation>
    <scope>NUCLEOTIDE SEQUENCE [LARGE SCALE GENOMIC DNA]</scope>
    <source>
        <strain evidence="2 3">DSM 43634</strain>
    </source>
</reference>
<proteinExistence type="predicted"/>
<dbReference type="Pfam" id="PF13466">
    <property type="entry name" value="STAS_2"/>
    <property type="match status" value="1"/>
</dbReference>
<dbReference type="Gene3D" id="3.30.750.24">
    <property type="entry name" value="STAS domain"/>
    <property type="match status" value="1"/>
</dbReference>
<dbReference type="AlphaFoldDB" id="A0A1K0GXE0"/>
<dbReference type="Pfam" id="PF14417">
    <property type="entry name" value="MEDS"/>
    <property type="match status" value="1"/>
</dbReference>
<gene>
    <name evidence="2" type="ORF">BG844_01040</name>
</gene>
<dbReference type="SUPFAM" id="SSF52091">
    <property type="entry name" value="SpoIIaa-like"/>
    <property type="match status" value="1"/>
</dbReference>
<keyword evidence="3" id="KW-1185">Reference proteome</keyword>
<dbReference type="InterPro" id="IPR002645">
    <property type="entry name" value="STAS_dom"/>
</dbReference>
<dbReference type="EMBL" id="MEIA01000005">
    <property type="protein sequence ID" value="OJF16084.1"/>
    <property type="molecule type" value="Genomic_DNA"/>
</dbReference>
<protein>
    <recommendedName>
        <fullName evidence="1">STAS domain-containing protein</fullName>
    </recommendedName>
</protein>
<dbReference type="InterPro" id="IPR036513">
    <property type="entry name" value="STAS_dom_sf"/>
</dbReference>
<evidence type="ECO:0000313" key="2">
    <source>
        <dbReference type="EMBL" id="OJF16084.1"/>
    </source>
</evidence>
<accession>A0A1K0GXE0</accession>
<dbReference type="RefSeq" id="WP_071802789.1">
    <property type="nucleotide sequence ID" value="NZ_MEIA01000005.1"/>
</dbReference>
<dbReference type="InterPro" id="IPR025847">
    <property type="entry name" value="MEDS_domain"/>
</dbReference>
<dbReference type="InterPro" id="IPR058548">
    <property type="entry name" value="MlaB-like_STAS"/>
</dbReference>
<dbReference type="Proteomes" id="UP000182486">
    <property type="component" value="Unassembled WGS sequence"/>
</dbReference>
<dbReference type="PROSITE" id="PS50801">
    <property type="entry name" value="STAS"/>
    <property type="match status" value="1"/>
</dbReference>